<keyword evidence="6" id="KW-0408">Iron</keyword>
<evidence type="ECO:0000256" key="2">
    <source>
        <dbReference type="ARBA" id="ARBA00022448"/>
    </source>
</evidence>
<proteinExistence type="inferred from homology"/>
<keyword evidence="9 10" id="KW-0998">Cell outer membrane</keyword>
<comment type="subcellular location">
    <subcellularLocation>
        <location evidence="1 10">Cell outer membrane</location>
        <topology evidence="1 10">Multi-pass membrane protein</topology>
    </subcellularLocation>
</comment>
<feature type="domain" description="Secretin/TonB short N-terminal" evidence="14">
    <location>
        <begin position="60"/>
        <end position="111"/>
    </location>
</feature>
<dbReference type="Proteomes" id="UP000236327">
    <property type="component" value="Unassembled WGS sequence"/>
</dbReference>
<dbReference type="Pfam" id="PF00593">
    <property type="entry name" value="TonB_dep_Rec_b-barrel"/>
    <property type="match status" value="1"/>
</dbReference>
<dbReference type="Pfam" id="PF07715">
    <property type="entry name" value="Plug"/>
    <property type="match status" value="1"/>
</dbReference>
<accession>A0A2K2FWT8</accession>
<evidence type="ECO:0000256" key="10">
    <source>
        <dbReference type="PROSITE-ProRule" id="PRU01360"/>
    </source>
</evidence>
<keyword evidence="8 10" id="KW-0472">Membrane</keyword>
<dbReference type="Pfam" id="PF07660">
    <property type="entry name" value="STN"/>
    <property type="match status" value="1"/>
</dbReference>
<evidence type="ECO:0000256" key="13">
    <source>
        <dbReference type="SAM" id="SignalP"/>
    </source>
</evidence>
<keyword evidence="5 10" id="KW-0812">Transmembrane</keyword>
<dbReference type="GO" id="GO:0015344">
    <property type="term" value="F:siderophore uptake transmembrane transporter activity"/>
    <property type="evidence" value="ECO:0007669"/>
    <property type="project" value="TreeGrafter"/>
</dbReference>
<keyword evidence="4" id="KW-0410">Iron transport</keyword>
<dbReference type="InterPro" id="IPR012910">
    <property type="entry name" value="Plug_dom"/>
</dbReference>
<evidence type="ECO:0000256" key="12">
    <source>
        <dbReference type="SAM" id="MobiDB-lite"/>
    </source>
</evidence>
<comment type="caution">
    <text evidence="15">The sequence shown here is derived from an EMBL/GenBank/DDBJ whole genome shotgun (WGS) entry which is preliminary data.</text>
</comment>
<evidence type="ECO:0000259" key="14">
    <source>
        <dbReference type="SMART" id="SM00965"/>
    </source>
</evidence>
<dbReference type="InterPro" id="IPR036942">
    <property type="entry name" value="Beta-barrel_TonB_sf"/>
</dbReference>
<dbReference type="GO" id="GO:0044718">
    <property type="term" value="P:siderophore transmembrane transport"/>
    <property type="evidence" value="ECO:0007669"/>
    <property type="project" value="TreeGrafter"/>
</dbReference>
<feature type="signal peptide" evidence="13">
    <location>
        <begin position="1"/>
        <end position="31"/>
    </location>
</feature>
<reference evidence="15 16" key="1">
    <citation type="submission" date="2016-05" db="EMBL/GenBank/DDBJ databases">
        <title>Complete genome sequence of Novosphingobium guangzhouense SA925(T).</title>
        <authorList>
            <person name="Sha S."/>
        </authorList>
    </citation>
    <scope>NUCLEOTIDE SEQUENCE [LARGE SCALE GENOMIC DNA]</scope>
    <source>
        <strain evidence="15 16">SA925</strain>
    </source>
</reference>
<keyword evidence="15" id="KW-0675">Receptor</keyword>
<comment type="similarity">
    <text evidence="10 11">Belongs to the TonB-dependent receptor family.</text>
</comment>
<dbReference type="EMBL" id="LYMM01000053">
    <property type="protein sequence ID" value="PNU03256.1"/>
    <property type="molecule type" value="Genomic_DNA"/>
</dbReference>
<dbReference type="SUPFAM" id="SSF56935">
    <property type="entry name" value="Porins"/>
    <property type="match status" value="1"/>
</dbReference>
<evidence type="ECO:0000256" key="1">
    <source>
        <dbReference type="ARBA" id="ARBA00004571"/>
    </source>
</evidence>
<dbReference type="GO" id="GO:0009279">
    <property type="term" value="C:cell outer membrane"/>
    <property type="evidence" value="ECO:0007669"/>
    <property type="project" value="UniProtKB-SubCell"/>
</dbReference>
<keyword evidence="13" id="KW-0732">Signal</keyword>
<evidence type="ECO:0000256" key="11">
    <source>
        <dbReference type="RuleBase" id="RU003357"/>
    </source>
</evidence>
<evidence type="ECO:0000256" key="3">
    <source>
        <dbReference type="ARBA" id="ARBA00022452"/>
    </source>
</evidence>
<feature type="compositionally biased region" description="Polar residues" evidence="12">
    <location>
        <begin position="108"/>
        <end position="120"/>
    </location>
</feature>
<dbReference type="PROSITE" id="PS52016">
    <property type="entry name" value="TONB_DEPENDENT_REC_3"/>
    <property type="match status" value="1"/>
</dbReference>
<evidence type="ECO:0000313" key="16">
    <source>
        <dbReference type="Proteomes" id="UP000236327"/>
    </source>
</evidence>
<dbReference type="AlphaFoldDB" id="A0A2K2FWT8"/>
<organism evidence="15 16">
    <name type="scientific">Novosphingobium guangzhouense</name>
    <dbReference type="NCBI Taxonomy" id="1850347"/>
    <lineage>
        <taxon>Bacteria</taxon>
        <taxon>Pseudomonadati</taxon>
        <taxon>Pseudomonadota</taxon>
        <taxon>Alphaproteobacteria</taxon>
        <taxon>Sphingomonadales</taxon>
        <taxon>Sphingomonadaceae</taxon>
        <taxon>Novosphingobium</taxon>
    </lineage>
</organism>
<evidence type="ECO:0000256" key="7">
    <source>
        <dbReference type="ARBA" id="ARBA00023077"/>
    </source>
</evidence>
<name>A0A2K2FWT8_9SPHN</name>
<sequence>MLVVKFKGIHGAAALAMVAAGLGALPTAAGAQTAQAARPIDIPAGSLGAALTQLGRRTGVMIVFDPALTRGRRTAGLRGAYTPAQALDRLLAGSGIAARSDGRGGFTLSAQASPRGSSSRRAVKDAPRPRQTAPLVEAPEAAEVLVVTATRTSLPVTALPLTIDVIGKEELAQQVAVSGSTLDAVSSLLPAFSPTQEKINVTGVRLRGRSPLYAIDGVPQSTPIRNDARDGYTIDPFFIDRVEVIYGSNALQGIGATGGVVNQVTARAPTRDGLGGRVLLQGNSADDFSGAALGGKVGGLLSWRGGAIDITGGAAFERRGVYLDGHGKRIGIDPNNSELQDTDTLSFFARVGADLSDHVRLEVVGSRFNLDSNNHYVGISGNREQNLPSTSQRGDVPGLAAGNRAELLSASLIDSDFAGGTLSLLGFYNKSRTRFSGGTLATFQDASIAPAGTLFDQSQNDSRKLGGKISYERRVPGIPGLTGTVGFDALFDRTAQSLIQTNREWVPQTDFRSLAPFGQLNWALLQDRLRLAGGVRYENVQLDIPDYTTLASYGSRSVTGGKPSFDRALWNAGVIVEPIRGVRAYGSYAQGFTIADVGRILRGINTPGVVIDNYLDLTPVVSTNKEIGVEVQRGPLDASVSYYWSHSDLGEVLVRGDDGFYSTARQPVDIQGLDLNVNVRTPLPGLKLGLGYSHIIGRTDTDGDGRLDADLDGGNVSPDRVNLTADYRSGPFTARVQGRIYLSRTFDGQPRANSFAGYTLFDTYLGYDLPVGQLSLGVQNLFDVYYITYLTDTQGPTDNARFYAGRGRNVTLGWNYRF</sequence>
<keyword evidence="16" id="KW-1185">Reference proteome</keyword>
<dbReference type="InterPro" id="IPR037066">
    <property type="entry name" value="Plug_dom_sf"/>
</dbReference>
<gene>
    <name evidence="15" type="ORF">A8V01_24060</name>
</gene>
<dbReference type="PANTHER" id="PTHR30069:SF42">
    <property type="entry name" value="FERRIC AEROBACTIN RECEPTOR"/>
    <property type="match status" value="1"/>
</dbReference>
<keyword evidence="3 10" id="KW-1134">Transmembrane beta strand</keyword>
<dbReference type="CDD" id="cd01347">
    <property type="entry name" value="ligand_gated_channel"/>
    <property type="match status" value="1"/>
</dbReference>
<evidence type="ECO:0000313" key="15">
    <source>
        <dbReference type="EMBL" id="PNU03256.1"/>
    </source>
</evidence>
<feature type="chain" id="PRO_5014332789" evidence="13">
    <location>
        <begin position="32"/>
        <end position="818"/>
    </location>
</feature>
<keyword evidence="4" id="KW-0406">Ion transport</keyword>
<dbReference type="Gene3D" id="2.40.170.20">
    <property type="entry name" value="TonB-dependent receptor, beta-barrel domain"/>
    <property type="match status" value="1"/>
</dbReference>
<dbReference type="Gene3D" id="2.170.130.10">
    <property type="entry name" value="TonB-dependent receptor, plug domain"/>
    <property type="match status" value="1"/>
</dbReference>
<dbReference type="InterPro" id="IPR039426">
    <property type="entry name" value="TonB-dep_rcpt-like"/>
</dbReference>
<protein>
    <submittedName>
        <fullName evidence="15">TonB-dependent receptor</fullName>
    </submittedName>
</protein>
<dbReference type="InterPro" id="IPR000531">
    <property type="entry name" value="Beta-barrel_TonB"/>
</dbReference>
<evidence type="ECO:0000256" key="4">
    <source>
        <dbReference type="ARBA" id="ARBA00022496"/>
    </source>
</evidence>
<dbReference type="Gene3D" id="3.55.50.30">
    <property type="match status" value="1"/>
</dbReference>
<dbReference type="InterPro" id="IPR011662">
    <property type="entry name" value="Secretin/TonB_short_N"/>
</dbReference>
<keyword evidence="7 11" id="KW-0798">TonB box</keyword>
<dbReference type="PANTHER" id="PTHR30069">
    <property type="entry name" value="TONB-DEPENDENT OUTER MEMBRANE RECEPTOR"/>
    <property type="match status" value="1"/>
</dbReference>
<evidence type="ECO:0000256" key="9">
    <source>
        <dbReference type="ARBA" id="ARBA00023237"/>
    </source>
</evidence>
<evidence type="ECO:0000256" key="6">
    <source>
        <dbReference type="ARBA" id="ARBA00023004"/>
    </source>
</evidence>
<dbReference type="SMART" id="SM00965">
    <property type="entry name" value="STN"/>
    <property type="match status" value="1"/>
</dbReference>
<keyword evidence="2 10" id="KW-0813">Transport</keyword>
<evidence type="ECO:0000256" key="5">
    <source>
        <dbReference type="ARBA" id="ARBA00022692"/>
    </source>
</evidence>
<feature type="region of interest" description="Disordered" evidence="12">
    <location>
        <begin position="104"/>
        <end position="134"/>
    </location>
</feature>
<evidence type="ECO:0000256" key="8">
    <source>
        <dbReference type="ARBA" id="ARBA00023136"/>
    </source>
</evidence>